<feature type="compositionally biased region" description="Low complexity" evidence="7">
    <location>
        <begin position="276"/>
        <end position="289"/>
    </location>
</feature>
<evidence type="ECO:0000256" key="6">
    <source>
        <dbReference type="RuleBase" id="RU362006"/>
    </source>
</evidence>
<evidence type="ECO:0000256" key="7">
    <source>
        <dbReference type="SAM" id="MobiDB-lite"/>
    </source>
</evidence>
<sequence length="359" mass="39068">MLLNFTLRIVSSVVAFLYPGYASYKTLSQRPASEEELERWLMYWSVLGCIVGVEYVAEWLISWIPFYYTFKTIFLLYLSLPQTRGSSFLYINHLQPFFQTHENQIDAALASIKARVYAFIQEKLRAIWDQVAASLGQQPQQPPHANFVPAGGVSDINAGAPPSLGDPVSGPVQLISSLWRSYGPTIIASGAALARQSVASTTARSAHTSSQLNSPPTTPSVIVDPTPPPMPSRTNTSQSVLERRRQLEAELAALDAVGLPPDAPITPVLISGLPLSSQSSTSSRASSTSDIHARTRDRTLSSSARFEEIEVPSDVEGYDTSAQSDEAGHETSRPSATTRTSWFGWSGGSKGGYERVKND</sequence>
<accession>A0ABR3ISH0</accession>
<feature type="region of interest" description="Disordered" evidence="7">
    <location>
        <begin position="274"/>
        <end position="359"/>
    </location>
</feature>
<comment type="similarity">
    <text evidence="2 6">Belongs to the DP1 family.</text>
</comment>
<evidence type="ECO:0000256" key="5">
    <source>
        <dbReference type="ARBA" id="ARBA00023136"/>
    </source>
</evidence>
<reference evidence="9" key="1">
    <citation type="submission" date="2024-06" db="EMBL/GenBank/DDBJ databases">
        <title>Multi-omics analyses provide insights into the biosynthesis of the anticancer antibiotic pleurotin in Hohenbuehelia grisea.</title>
        <authorList>
            <person name="Weaver J.A."/>
            <person name="Alberti F."/>
        </authorList>
    </citation>
    <scope>NUCLEOTIDE SEQUENCE [LARGE SCALE GENOMIC DNA]</scope>
    <source>
        <strain evidence="9">T-177</strain>
    </source>
</reference>
<keyword evidence="4" id="KW-1133">Transmembrane helix</keyword>
<dbReference type="Pfam" id="PF03134">
    <property type="entry name" value="TB2_DP1_HVA22"/>
    <property type="match status" value="1"/>
</dbReference>
<proteinExistence type="inferred from homology"/>
<dbReference type="InterPro" id="IPR004345">
    <property type="entry name" value="TB2_DP1_HVA22"/>
</dbReference>
<feature type="region of interest" description="Disordered" evidence="7">
    <location>
        <begin position="202"/>
        <end position="242"/>
    </location>
</feature>
<organism evidence="8 9">
    <name type="scientific">Hohenbuehelia grisea</name>
    <dbReference type="NCBI Taxonomy" id="104357"/>
    <lineage>
        <taxon>Eukaryota</taxon>
        <taxon>Fungi</taxon>
        <taxon>Dikarya</taxon>
        <taxon>Basidiomycota</taxon>
        <taxon>Agaricomycotina</taxon>
        <taxon>Agaricomycetes</taxon>
        <taxon>Agaricomycetidae</taxon>
        <taxon>Agaricales</taxon>
        <taxon>Pleurotineae</taxon>
        <taxon>Pleurotaceae</taxon>
        <taxon>Hohenbuehelia</taxon>
    </lineage>
</organism>
<evidence type="ECO:0000256" key="2">
    <source>
        <dbReference type="ARBA" id="ARBA00008573"/>
    </source>
</evidence>
<evidence type="ECO:0000256" key="4">
    <source>
        <dbReference type="ARBA" id="ARBA00022989"/>
    </source>
</evidence>
<comment type="caution">
    <text evidence="8">The sequence shown here is derived from an EMBL/GenBank/DDBJ whole genome shotgun (WGS) entry which is preliminary data.</text>
</comment>
<protein>
    <recommendedName>
        <fullName evidence="6">Protein YOP1</fullName>
    </recommendedName>
</protein>
<dbReference type="Proteomes" id="UP001556367">
    <property type="component" value="Unassembled WGS sequence"/>
</dbReference>
<keyword evidence="3" id="KW-0812">Transmembrane</keyword>
<evidence type="ECO:0000313" key="8">
    <source>
        <dbReference type="EMBL" id="KAL0946247.1"/>
    </source>
</evidence>
<keyword evidence="5" id="KW-0472">Membrane</keyword>
<name>A0ABR3ISH0_9AGAR</name>
<evidence type="ECO:0000256" key="3">
    <source>
        <dbReference type="ARBA" id="ARBA00022692"/>
    </source>
</evidence>
<evidence type="ECO:0000313" key="9">
    <source>
        <dbReference type="Proteomes" id="UP001556367"/>
    </source>
</evidence>
<gene>
    <name evidence="8" type="ORF">HGRIS_012504</name>
</gene>
<keyword evidence="9" id="KW-1185">Reference proteome</keyword>
<dbReference type="EMBL" id="JASNQZ010000015">
    <property type="protein sequence ID" value="KAL0946247.1"/>
    <property type="molecule type" value="Genomic_DNA"/>
</dbReference>
<evidence type="ECO:0000256" key="1">
    <source>
        <dbReference type="ARBA" id="ARBA00004141"/>
    </source>
</evidence>
<dbReference type="PANTHER" id="PTHR12300">
    <property type="entry name" value="HVA22-LIKE PROTEINS"/>
    <property type="match status" value="1"/>
</dbReference>
<dbReference type="PANTHER" id="PTHR12300:SF161">
    <property type="entry name" value="RECEPTOR EXPRESSION-ENHANCING PROTEIN"/>
    <property type="match status" value="1"/>
</dbReference>
<comment type="subcellular location">
    <subcellularLocation>
        <location evidence="1 6">Membrane</location>
        <topology evidence="1 6">Multi-pass membrane protein</topology>
    </subcellularLocation>
</comment>